<evidence type="ECO:0000313" key="10">
    <source>
        <dbReference type="EMBL" id="SJK99544.1"/>
    </source>
</evidence>
<proteinExistence type="inferred from homology"/>
<keyword evidence="7" id="KW-1015">Disulfide bond</keyword>
<dbReference type="AlphaFoldDB" id="A0A284QSS9"/>
<keyword evidence="11" id="KW-1185">Reference proteome</keyword>
<dbReference type="Pfam" id="PF17801">
    <property type="entry name" value="Melibiase_C"/>
    <property type="match status" value="1"/>
</dbReference>
<evidence type="ECO:0000313" key="11">
    <source>
        <dbReference type="Proteomes" id="UP000219338"/>
    </source>
</evidence>
<dbReference type="GO" id="GO:0004557">
    <property type="term" value="F:alpha-galactosidase activity"/>
    <property type="evidence" value="ECO:0007669"/>
    <property type="project" value="UniProtKB-EC"/>
</dbReference>
<dbReference type="EC" id="3.2.1.22" evidence="3 7"/>
<dbReference type="InterPro" id="IPR017853">
    <property type="entry name" value="GH"/>
</dbReference>
<reference evidence="11" key="1">
    <citation type="journal article" date="2017" name="Nat. Ecol. Evol.">
        <title>Genome expansion and lineage-specific genetic innovations in the forest pathogenic fungi Armillaria.</title>
        <authorList>
            <person name="Sipos G."/>
            <person name="Prasanna A.N."/>
            <person name="Walter M.C."/>
            <person name="O'Connor E."/>
            <person name="Balint B."/>
            <person name="Krizsan K."/>
            <person name="Kiss B."/>
            <person name="Hess J."/>
            <person name="Varga T."/>
            <person name="Slot J."/>
            <person name="Riley R."/>
            <person name="Boka B."/>
            <person name="Rigling D."/>
            <person name="Barry K."/>
            <person name="Lee J."/>
            <person name="Mihaltcheva S."/>
            <person name="LaButti K."/>
            <person name="Lipzen A."/>
            <person name="Waldron R."/>
            <person name="Moloney N.M."/>
            <person name="Sperisen C."/>
            <person name="Kredics L."/>
            <person name="Vagvoelgyi C."/>
            <person name="Patrignani A."/>
            <person name="Fitzpatrick D."/>
            <person name="Nagy I."/>
            <person name="Doyle S."/>
            <person name="Anderson J.B."/>
            <person name="Grigoriev I.V."/>
            <person name="Gueldener U."/>
            <person name="Muensterkoetter M."/>
            <person name="Nagy L.G."/>
        </authorList>
    </citation>
    <scope>NUCLEOTIDE SEQUENCE [LARGE SCALE GENOMIC DNA]</scope>
    <source>
        <strain evidence="11">C18/9</strain>
    </source>
</reference>
<gene>
    <name evidence="10" type="ORF">ARMOST_02850</name>
</gene>
<organism evidence="10 11">
    <name type="scientific">Armillaria ostoyae</name>
    <name type="common">Armillaria root rot fungus</name>
    <dbReference type="NCBI Taxonomy" id="47428"/>
    <lineage>
        <taxon>Eukaryota</taxon>
        <taxon>Fungi</taxon>
        <taxon>Dikarya</taxon>
        <taxon>Basidiomycota</taxon>
        <taxon>Agaricomycotina</taxon>
        <taxon>Agaricomycetes</taxon>
        <taxon>Agaricomycetidae</taxon>
        <taxon>Agaricales</taxon>
        <taxon>Marasmiineae</taxon>
        <taxon>Physalacriaceae</taxon>
        <taxon>Armillaria</taxon>
    </lineage>
</organism>
<keyword evidence="6 7" id="KW-0326">Glycosidase</keyword>
<dbReference type="InterPro" id="IPR013785">
    <property type="entry name" value="Aldolase_TIM"/>
</dbReference>
<keyword evidence="8" id="KW-1133">Transmembrane helix</keyword>
<comment type="catalytic activity">
    <reaction evidence="1 7">
        <text>Hydrolysis of terminal, non-reducing alpha-D-galactose residues in alpha-D-galactosides, including galactose oligosaccharides, galactomannans and galactolipids.</text>
        <dbReference type="EC" id="3.2.1.22"/>
    </reaction>
</comment>
<dbReference type="PRINTS" id="PR00740">
    <property type="entry name" value="GLHYDRLASE27"/>
</dbReference>
<feature type="transmembrane region" description="Helical" evidence="8">
    <location>
        <begin position="20"/>
        <end position="42"/>
    </location>
</feature>
<keyword evidence="8" id="KW-0812">Transmembrane</keyword>
<evidence type="ECO:0000256" key="4">
    <source>
        <dbReference type="ARBA" id="ARBA00022729"/>
    </source>
</evidence>
<evidence type="ECO:0000256" key="5">
    <source>
        <dbReference type="ARBA" id="ARBA00022801"/>
    </source>
</evidence>
<evidence type="ECO:0000256" key="3">
    <source>
        <dbReference type="ARBA" id="ARBA00012755"/>
    </source>
</evidence>
<accession>A0A284QSS9</accession>
<comment type="similarity">
    <text evidence="2 7">Belongs to the glycosyl hydrolase 27 family.</text>
</comment>
<feature type="domain" description="Alpha galactosidase C-terminal" evidence="9">
    <location>
        <begin position="386"/>
        <end position="462"/>
    </location>
</feature>
<dbReference type="OrthoDB" id="5795902at2759"/>
<evidence type="ECO:0000259" key="9">
    <source>
        <dbReference type="Pfam" id="PF17801"/>
    </source>
</evidence>
<evidence type="ECO:0000256" key="6">
    <source>
        <dbReference type="ARBA" id="ARBA00023295"/>
    </source>
</evidence>
<dbReference type="SUPFAM" id="SSF51445">
    <property type="entry name" value="(Trans)glycosidases"/>
    <property type="match status" value="1"/>
</dbReference>
<dbReference type="CDD" id="cd14792">
    <property type="entry name" value="GH27"/>
    <property type="match status" value="1"/>
</dbReference>
<dbReference type="Gene3D" id="3.20.20.70">
    <property type="entry name" value="Aldolase class I"/>
    <property type="match status" value="2"/>
</dbReference>
<evidence type="ECO:0000256" key="1">
    <source>
        <dbReference type="ARBA" id="ARBA00001255"/>
    </source>
</evidence>
<keyword evidence="4" id="KW-0732">Signal</keyword>
<dbReference type="Pfam" id="PF16499">
    <property type="entry name" value="Melibiase_2"/>
    <property type="match status" value="2"/>
</dbReference>
<dbReference type="EMBL" id="FUEG01000002">
    <property type="protein sequence ID" value="SJK99544.1"/>
    <property type="molecule type" value="Genomic_DNA"/>
</dbReference>
<dbReference type="InterPro" id="IPR041233">
    <property type="entry name" value="Melibiase_C"/>
</dbReference>
<keyword evidence="8" id="KW-0472">Membrane</keyword>
<keyword evidence="5 7" id="KW-0378">Hydrolase</keyword>
<dbReference type="InterPro" id="IPR013780">
    <property type="entry name" value="Glyco_hydro_b"/>
</dbReference>
<dbReference type="InterPro" id="IPR002241">
    <property type="entry name" value="Glyco_hydro_27"/>
</dbReference>
<dbReference type="SUPFAM" id="SSF51011">
    <property type="entry name" value="Glycosyl hydrolase domain"/>
    <property type="match status" value="1"/>
</dbReference>
<dbReference type="OMA" id="DISATWS"/>
<name>A0A284QSS9_ARMOS</name>
<evidence type="ECO:0000256" key="7">
    <source>
        <dbReference type="RuleBase" id="RU361168"/>
    </source>
</evidence>
<evidence type="ECO:0000256" key="8">
    <source>
        <dbReference type="SAM" id="Phobius"/>
    </source>
</evidence>
<dbReference type="Proteomes" id="UP000219338">
    <property type="component" value="Unassembled WGS sequence"/>
</dbReference>
<dbReference type="Gene3D" id="2.60.40.1180">
    <property type="entry name" value="Golgi alpha-mannosidase II"/>
    <property type="match status" value="1"/>
</dbReference>
<protein>
    <recommendedName>
        <fullName evidence="3 7">Alpha-galactosidase</fullName>
        <ecNumber evidence="3 7">3.2.1.22</ecNumber>
    </recommendedName>
    <alternativeName>
        <fullName evidence="7">Melibiase</fullName>
    </alternativeName>
</protein>
<dbReference type="PANTHER" id="PTHR11452:SF61">
    <property type="entry name" value="ALPHA-GALACTOSIDASE B-RELATED"/>
    <property type="match status" value="1"/>
</dbReference>
<dbReference type="PROSITE" id="PS51257">
    <property type="entry name" value="PROKAR_LIPOPROTEIN"/>
    <property type="match status" value="1"/>
</dbReference>
<dbReference type="GO" id="GO:0005975">
    <property type="term" value="P:carbohydrate metabolic process"/>
    <property type="evidence" value="ECO:0007669"/>
    <property type="project" value="InterPro"/>
</dbReference>
<evidence type="ECO:0000256" key="2">
    <source>
        <dbReference type="ARBA" id="ARBA00009743"/>
    </source>
</evidence>
<dbReference type="STRING" id="47428.A0A284QSS9"/>
<dbReference type="PANTHER" id="PTHR11452">
    <property type="entry name" value="ALPHA-GALACTOSIDASE/ALPHA-N-ACETYLGALACTOSAMINIDASE"/>
    <property type="match status" value="1"/>
</dbReference>
<sequence length="537" mass="60824">MYLLKTRLPSLSCSLEIPAPLIVTLSAACLFLSLISLPVIALENGVGRLPFMGYNTWNAYYCNIDEDTIAIYDTAELVVSLGLKDAGYEYMNIDDCYAEKQRNSDGNIVENFPPECEISRTVYMPLDCTFIPYLATAYPYLWRCLTVGKQAFTVIRVGTPARCIPDLIKTKKGPKFIAEVSLLHSYNCRDARLFRETWGFDLLKYDNCAVPFDNIIREGMIGKFSRMANAITDLATVTGRPPMLYSICQWGRLQPWLWARNLGHSWRTTDDISATWSSIASIINQNSFHANILSDPGADPFSITPRQLEVGNKGLSYEESKTHFTVWALMKSPLLIGTNLKSISKQTLEILKNEEIIAINQDPVVGTGVIPFRWGYNPDYTNDPKHPAQYWSGQSQSGTVVMMINVHEETTDMTFRLMESPWMRAGRQYSVRDLWSHTDNGTAVREFTARSIPAHGVVALLLRDAGDEPENLWLKCAFYEWWSDNWCIDRNGTKVSSLTIPSTFKSNLLAVTFVFSTMNIFEYPMRTPRTKHIDLGC</sequence>